<dbReference type="EC" id="3.5.1.18" evidence="4 15"/>
<comment type="pathway">
    <text evidence="1 15">Amino-acid biosynthesis; L-lysine biosynthesis via DAP pathway; LL-2,6-diaminopimelate from (S)-tetrahydrodipicolinate (succinylase route): step 3/3.</text>
</comment>
<dbReference type="InterPro" id="IPR011650">
    <property type="entry name" value="Peptidase_M20_dimer"/>
</dbReference>
<comment type="cofactor">
    <cofactor evidence="15">
        <name>Zn(2+)</name>
        <dbReference type="ChEBI" id="CHEBI:29105"/>
    </cofactor>
    <cofactor evidence="15">
        <name>Co(2+)</name>
        <dbReference type="ChEBI" id="CHEBI:48828"/>
    </cofactor>
    <text evidence="15">Binds 2 Zn(2+) or Co(2+) ions per subunit.</text>
</comment>
<evidence type="ECO:0000256" key="4">
    <source>
        <dbReference type="ARBA" id="ARBA00011921"/>
    </source>
</evidence>
<keyword evidence="10 15" id="KW-0220">Diaminopimelate biosynthesis</keyword>
<evidence type="ECO:0000313" key="18">
    <source>
        <dbReference type="Proteomes" id="UP000664288"/>
    </source>
</evidence>
<keyword evidence="11 15" id="KW-0457">Lysine biosynthesis</keyword>
<dbReference type="PANTHER" id="PTHR43808">
    <property type="entry name" value="ACETYLORNITHINE DEACETYLASE"/>
    <property type="match status" value="1"/>
</dbReference>
<dbReference type="Gene3D" id="3.30.70.360">
    <property type="match status" value="1"/>
</dbReference>
<dbReference type="CDD" id="cd03891">
    <property type="entry name" value="M20_DapE_proteobac"/>
    <property type="match status" value="1"/>
</dbReference>
<comment type="function">
    <text evidence="15">Catalyzes the hydrolysis of N-succinyl-L,L-diaminopimelic acid (SDAP), forming succinate and LL-2,6-diaminopimelate (DAP), an intermediate involved in the bacterial biosynthesis of lysine and meso-diaminopimelic acid, an essential component of bacterial cell walls.</text>
</comment>
<evidence type="ECO:0000256" key="9">
    <source>
        <dbReference type="ARBA" id="ARBA00022833"/>
    </source>
</evidence>
<dbReference type="Pfam" id="PF01546">
    <property type="entry name" value="Peptidase_M20"/>
    <property type="match status" value="1"/>
</dbReference>
<name>A0ABS3IYI6_9HYPH</name>
<feature type="active site" evidence="15">
    <location>
        <position position="75"/>
    </location>
</feature>
<dbReference type="InterPro" id="IPR002933">
    <property type="entry name" value="Peptidase_M20"/>
</dbReference>
<evidence type="ECO:0000256" key="14">
    <source>
        <dbReference type="ARBA" id="ARBA00051301"/>
    </source>
</evidence>
<evidence type="ECO:0000256" key="6">
    <source>
        <dbReference type="ARBA" id="ARBA00022605"/>
    </source>
</evidence>
<evidence type="ECO:0000256" key="11">
    <source>
        <dbReference type="ARBA" id="ARBA00023154"/>
    </source>
</evidence>
<dbReference type="PANTHER" id="PTHR43808:SF31">
    <property type="entry name" value="N-ACETYL-L-CITRULLINE DEACETYLASE"/>
    <property type="match status" value="1"/>
</dbReference>
<comment type="similarity">
    <text evidence="2 15">Belongs to the peptidase M20A family. DapE subfamily.</text>
</comment>
<evidence type="ECO:0000256" key="8">
    <source>
        <dbReference type="ARBA" id="ARBA00022801"/>
    </source>
</evidence>
<keyword evidence="6 15" id="KW-0028">Amino-acid biosynthesis</keyword>
<dbReference type="Proteomes" id="UP000664288">
    <property type="component" value="Unassembled WGS sequence"/>
</dbReference>
<keyword evidence="7 15" id="KW-0479">Metal-binding</keyword>
<keyword evidence="9 15" id="KW-0862">Zinc</keyword>
<feature type="binding site" evidence="15">
    <location>
        <position position="141"/>
    </location>
    <ligand>
        <name>Zn(2+)</name>
        <dbReference type="ChEBI" id="CHEBI:29105"/>
        <label>2</label>
    </ligand>
</feature>
<evidence type="ECO:0000313" key="17">
    <source>
        <dbReference type="EMBL" id="MBO0902481.1"/>
    </source>
</evidence>
<feature type="active site" description="Proton acceptor" evidence="15">
    <location>
        <position position="140"/>
    </location>
</feature>
<dbReference type="InterPro" id="IPR001261">
    <property type="entry name" value="ArgE/DapE_CS"/>
</dbReference>
<dbReference type="Gene3D" id="3.40.630.10">
    <property type="entry name" value="Zn peptidases"/>
    <property type="match status" value="2"/>
</dbReference>
<dbReference type="NCBIfam" id="TIGR01246">
    <property type="entry name" value="dapE_proteo"/>
    <property type="match status" value="1"/>
</dbReference>
<protein>
    <recommendedName>
        <fullName evidence="5 15">Succinyl-diaminopimelate desuccinylase</fullName>
        <shortName evidence="15">SDAP desuccinylase</shortName>
        <ecNumber evidence="4 15">3.5.1.18</ecNumber>
    </recommendedName>
    <alternativeName>
        <fullName evidence="13 15">N-succinyl-LL-2,6-diaminoheptanedioate amidohydrolase</fullName>
    </alternativeName>
</protein>
<dbReference type="PROSITE" id="PS00759">
    <property type="entry name" value="ARGE_DAPE_CPG2_2"/>
    <property type="match status" value="1"/>
</dbReference>
<feature type="domain" description="Peptidase M20 dimerisation" evidence="16">
    <location>
        <begin position="182"/>
        <end position="285"/>
    </location>
</feature>
<feature type="binding site" evidence="15">
    <location>
        <position position="106"/>
    </location>
    <ligand>
        <name>Zn(2+)</name>
        <dbReference type="ChEBI" id="CHEBI:29105"/>
        <label>2</label>
    </ligand>
</feature>
<dbReference type="Pfam" id="PF07687">
    <property type="entry name" value="M20_dimer"/>
    <property type="match status" value="1"/>
</dbReference>
<evidence type="ECO:0000256" key="15">
    <source>
        <dbReference type="HAMAP-Rule" id="MF_01690"/>
    </source>
</evidence>
<organism evidence="17 18">
    <name type="scientific">Jiella sonneratiae</name>
    <dbReference type="NCBI Taxonomy" id="2816856"/>
    <lineage>
        <taxon>Bacteria</taxon>
        <taxon>Pseudomonadati</taxon>
        <taxon>Pseudomonadota</taxon>
        <taxon>Alphaproteobacteria</taxon>
        <taxon>Hyphomicrobiales</taxon>
        <taxon>Aurantimonadaceae</taxon>
        <taxon>Jiella</taxon>
    </lineage>
</organism>
<dbReference type="InterPro" id="IPR036264">
    <property type="entry name" value="Bact_exopeptidase_dim_dom"/>
</dbReference>
<dbReference type="SUPFAM" id="SSF55031">
    <property type="entry name" value="Bacterial exopeptidase dimerisation domain"/>
    <property type="match status" value="1"/>
</dbReference>
<dbReference type="InterPro" id="IPR050072">
    <property type="entry name" value="Peptidase_M20A"/>
</dbReference>
<evidence type="ECO:0000259" key="16">
    <source>
        <dbReference type="Pfam" id="PF07687"/>
    </source>
</evidence>
<dbReference type="RefSeq" id="WP_207349439.1">
    <property type="nucleotide sequence ID" value="NZ_JAFMPY010000003.1"/>
</dbReference>
<evidence type="ECO:0000256" key="2">
    <source>
        <dbReference type="ARBA" id="ARBA00006746"/>
    </source>
</evidence>
<keyword evidence="18" id="KW-1185">Reference proteome</keyword>
<comment type="catalytic activity">
    <reaction evidence="14 15">
        <text>N-succinyl-(2S,6S)-2,6-diaminopimelate + H2O = (2S,6S)-2,6-diaminopimelate + succinate</text>
        <dbReference type="Rhea" id="RHEA:22608"/>
        <dbReference type="ChEBI" id="CHEBI:15377"/>
        <dbReference type="ChEBI" id="CHEBI:30031"/>
        <dbReference type="ChEBI" id="CHEBI:57609"/>
        <dbReference type="ChEBI" id="CHEBI:58087"/>
        <dbReference type="EC" id="3.5.1.18"/>
    </reaction>
</comment>
<dbReference type="NCBIfam" id="NF009557">
    <property type="entry name" value="PRK13009.1"/>
    <property type="match status" value="1"/>
</dbReference>
<dbReference type="HAMAP" id="MF_01690">
    <property type="entry name" value="DapE"/>
    <property type="match status" value="1"/>
</dbReference>
<evidence type="ECO:0000256" key="12">
    <source>
        <dbReference type="ARBA" id="ARBA00023285"/>
    </source>
</evidence>
<feature type="binding site" evidence="15">
    <location>
        <position position="106"/>
    </location>
    <ligand>
        <name>Zn(2+)</name>
        <dbReference type="ChEBI" id="CHEBI:29105"/>
        <label>1</label>
    </ligand>
</feature>
<feature type="binding site" evidence="15">
    <location>
        <position position="366"/>
    </location>
    <ligand>
        <name>Zn(2+)</name>
        <dbReference type="ChEBI" id="CHEBI:29105"/>
        <label>2</label>
    </ligand>
</feature>
<evidence type="ECO:0000256" key="7">
    <source>
        <dbReference type="ARBA" id="ARBA00022723"/>
    </source>
</evidence>
<gene>
    <name evidence="15 17" type="primary">dapE</name>
    <name evidence="17" type="ORF">J1C47_02415</name>
</gene>
<accession>A0ABS3IYI6</accession>
<evidence type="ECO:0000256" key="3">
    <source>
        <dbReference type="ARBA" id="ARBA00011738"/>
    </source>
</evidence>
<feature type="binding site" evidence="15">
    <location>
        <position position="169"/>
    </location>
    <ligand>
        <name>Zn(2+)</name>
        <dbReference type="ChEBI" id="CHEBI:29105"/>
        <label>1</label>
    </ligand>
</feature>
<keyword evidence="8 15" id="KW-0378">Hydrolase</keyword>
<evidence type="ECO:0000256" key="10">
    <source>
        <dbReference type="ARBA" id="ARBA00022915"/>
    </source>
</evidence>
<reference evidence="17 18" key="1">
    <citation type="submission" date="2021-03" db="EMBL/GenBank/DDBJ databases">
        <title>Whole genome sequence of Jiella sp. MQZ13P-4.</title>
        <authorList>
            <person name="Tuo L."/>
        </authorList>
    </citation>
    <scope>NUCLEOTIDE SEQUENCE [LARGE SCALE GENOMIC DNA]</scope>
    <source>
        <strain evidence="17 18">MQZ13P-4</strain>
    </source>
</reference>
<evidence type="ECO:0000256" key="13">
    <source>
        <dbReference type="ARBA" id="ARBA00031891"/>
    </source>
</evidence>
<feature type="binding site" evidence="15">
    <location>
        <position position="73"/>
    </location>
    <ligand>
        <name>Zn(2+)</name>
        <dbReference type="ChEBI" id="CHEBI:29105"/>
        <label>1</label>
    </ligand>
</feature>
<sequence>MDPTDPVAVLAGLIRCPSVTPEEGGALALLERLLGSEGFTVARPVFTEPGTPPVENLFAAIGVAGPHLVFAGHTDVVPPGDPAEWRHDPFGAVVEDGEMIGRGAVDMKGGIAAFVAAFARYRRRHGLPPGRLSFLVTGDEEGPGINGTAKLLDWAKAKGERFTACLVGEPTNPEALGEMIKIGRRGSLSCEVRVIGRQGHAAYPHLADNPVASAVQIADALLAEPLDGGTEAFQPSNLEITAIETGNPSVNVIASRCSIFFNVRFNDRWSVPTLKAELEGRIARGAAAERLRKGRSAAGYELFWREPPSEAFLTESGGLTEALVAAVVAVTGRRPELSTSGGTSDARFIKDHCPVVEFGLVGKTMHMSNERVALSDLRGLTDVYEALISRWFAANA</sequence>
<comment type="subunit">
    <text evidence="3 15">Homodimer.</text>
</comment>
<proteinExistence type="inferred from homology"/>
<dbReference type="GO" id="GO:0009014">
    <property type="term" value="F:succinyl-diaminopimelate desuccinylase activity"/>
    <property type="evidence" value="ECO:0007669"/>
    <property type="project" value="UniProtKB-EC"/>
</dbReference>
<comment type="caution">
    <text evidence="17">The sequence shown here is derived from an EMBL/GenBank/DDBJ whole genome shotgun (WGS) entry which is preliminary data.</text>
</comment>
<keyword evidence="12 15" id="KW-0170">Cobalt</keyword>
<evidence type="ECO:0000256" key="5">
    <source>
        <dbReference type="ARBA" id="ARBA00022391"/>
    </source>
</evidence>
<evidence type="ECO:0000256" key="1">
    <source>
        <dbReference type="ARBA" id="ARBA00005130"/>
    </source>
</evidence>
<dbReference type="SUPFAM" id="SSF53187">
    <property type="entry name" value="Zn-dependent exopeptidases"/>
    <property type="match status" value="1"/>
</dbReference>
<dbReference type="InterPro" id="IPR005941">
    <property type="entry name" value="DapE_proteobac"/>
</dbReference>
<dbReference type="EMBL" id="JAFMPY010000003">
    <property type="protein sequence ID" value="MBO0902481.1"/>
    <property type="molecule type" value="Genomic_DNA"/>
</dbReference>